<dbReference type="Pfam" id="PF04398">
    <property type="entry name" value="DUF538"/>
    <property type="match status" value="1"/>
</dbReference>
<sequence length="116" mass="13193">MASQQIANHREDTKIFHGEVLCKQKSQDLLAEISLPRGLLPLDDVVEVGYNHTTGFVWLKQKRKKDHRFRSIGHNVSYDTEVTFAGPYHCRSWGCRGLICVLLGGRDLGFCILSHQ</sequence>
<dbReference type="EMBL" id="OIVN01000102">
    <property type="protein sequence ID" value="SPC74297.1"/>
    <property type="molecule type" value="Genomic_DNA"/>
</dbReference>
<dbReference type="InterPro" id="IPR007493">
    <property type="entry name" value="DUF538"/>
</dbReference>
<proteinExistence type="predicted"/>
<dbReference type="Gene3D" id="2.30.240.10">
    <property type="entry name" value="At5g01610-like"/>
    <property type="match status" value="1"/>
</dbReference>
<accession>A0A2N9E5T6</accession>
<dbReference type="InterPro" id="IPR036758">
    <property type="entry name" value="At5g01610-like"/>
</dbReference>
<dbReference type="AlphaFoldDB" id="A0A2N9E5T6"/>
<evidence type="ECO:0000313" key="1">
    <source>
        <dbReference type="EMBL" id="SPC74297.1"/>
    </source>
</evidence>
<name>A0A2N9E5T6_FAGSY</name>
<gene>
    <name evidence="1" type="ORF">FSB_LOCUS2179</name>
</gene>
<organism evidence="1">
    <name type="scientific">Fagus sylvatica</name>
    <name type="common">Beechnut</name>
    <dbReference type="NCBI Taxonomy" id="28930"/>
    <lineage>
        <taxon>Eukaryota</taxon>
        <taxon>Viridiplantae</taxon>
        <taxon>Streptophyta</taxon>
        <taxon>Embryophyta</taxon>
        <taxon>Tracheophyta</taxon>
        <taxon>Spermatophyta</taxon>
        <taxon>Magnoliopsida</taxon>
        <taxon>eudicotyledons</taxon>
        <taxon>Gunneridae</taxon>
        <taxon>Pentapetalae</taxon>
        <taxon>rosids</taxon>
        <taxon>fabids</taxon>
        <taxon>Fagales</taxon>
        <taxon>Fagaceae</taxon>
        <taxon>Fagus</taxon>
    </lineage>
</organism>
<protein>
    <submittedName>
        <fullName evidence="1">Uncharacterized protein</fullName>
    </submittedName>
</protein>
<reference evidence="1" key="1">
    <citation type="submission" date="2018-02" db="EMBL/GenBank/DDBJ databases">
        <authorList>
            <person name="Cohen D.B."/>
            <person name="Kent A.D."/>
        </authorList>
    </citation>
    <scope>NUCLEOTIDE SEQUENCE</scope>
</reference>
<dbReference type="SUPFAM" id="SSF141562">
    <property type="entry name" value="At5g01610-like"/>
    <property type="match status" value="1"/>
</dbReference>